<evidence type="ECO:0000256" key="2">
    <source>
        <dbReference type="ARBA" id="ARBA00003535"/>
    </source>
</evidence>
<name>A0A163FB32_9BACL</name>
<keyword evidence="9" id="KW-0560">Oxidoreductase</keyword>
<dbReference type="EMBL" id="LWMH01000002">
    <property type="protein sequence ID" value="KZS44260.1"/>
    <property type="molecule type" value="Genomic_DNA"/>
</dbReference>
<comment type="similarity">
    <text evidence="3">Belongs to the nitronate monooxygenase family. NMO class I subfamily.</text>
</comment>
<dbReference type="Proteomes" id="UP000076796">
    <property type="component" value="Unassembled WGS sequence"/>
</dbReference>
<dbReference type="InterPro" id="IPR004136">
    <property type="entry name" value="NMO"/>
</dbReference>
<dbReference type="CDD" id="cd04730">
    <property type="entry name" value="NPD_like"/>
    <property type="match status" value="1"/>
</dbReference>
<dbReference type="PANTHER" id="PTHR42747">
    <property type="entry name" value="NITRONATE MONOOXYGENASE-RELATED"/>
    <property type="match status" value="1"/>
</dbReference>
<evidence type="ECO:0000256" key="12">
    <source>
        <dbReference type="ARBA" id="ARBA00049401"/>
    </source>
</evidence>
<evidence type="ECO:0000313" key="13">
    <source>
        <dbReference type="EMBL" id="KZS44260.1"/>
    </source>
</evidence>
<evidence type="ECO:0000256" key="5">
    <source>
        <dbReference type="ARBA" id="ARBA00022575"/>
    </source>
</evidence>
<dbReference type="GeneID" id="97554149"/>
<dbReference type="GO" id="GO:0000166">
    <property type="term" value="F:nucleotide binding"/>
    <property type="evidence" value="ECO:0007669"/>
    <property type="project" value="UniProtKB-KW"/>
</dbReference>
<evidence type="ECO:0000256" key="7">
    <source>
        <dbReference type="ARBA" id="ARBA00022643"/>
    </source>
</evidence>
<keyword evidence="8" id="KW-0547">Nucleotide-binding</keyword>
<gene>
    <name evidence="13" type="ORF">AWU65_29810</name>
</gene>
<dbReference type="Gene3D" id="3.20.20.70">
    <property type="entry name" value="Aldolase class I"/>
    <property type="match status" value="1"/>
</dbReference>
<dbReference type="STRING" id="59843.A3958_02065"/>
<comment type="catalytic activity">
    <reaction evidence="12">
        <text>3 propionate 3-nitronate + 3 O2 + H2O = 3 3-oxopropanoate + 2 nitrate + nitrite + H2O2 + 3 H(+)</text>
        <dbReference type="Rhea" id="RHEA:57332"/>
        <dbReference type="ChEBI" id="CHEBI:15377"/>
        <dbReference type="ChEBI" id="CHEBI:15378"/>
        <dbReference type="ChEBI" id="CHEBI:15379"/>
        <dbReference type="ChEBI" id="CHEBI:16240"/>
        <dbReference type="ChEBI" id="CHEBI:16301"/>
        <dbReference type="ChEBI" id="CHEBI:17632"/>
        <dbReference type="ChEBI" id="CHEBI:33190"/>
        <dbReference type="ChEBI" id="CHEBI:136067"/>
    </reaction>
</comment>
<evidence type="ECO:0000256" key="11">
    <source>
        <dbReference type="ARBA" id="ARBA00031155"/>
    </source>
</evidence>
<evidence type="ECO:0000256" key="9">
    <source>
        <dbReference type="ARBA" id="ARBA00023002"/>
    </source>
</evidence>
<sequence>MNMQLYTELCQRFGIRYPVFLAGMAGGPSTADLVAAVSDAGGLGTLGAAYMEPAAIRQSIQDIRKLTDKPFAVNLFASTATQASDNLDRIGEVQHELNRMRETLGIPQAGADQVAAADWFEKQFTVLLEEKVPVISTAFGILPEPLMRQAKAANLLVVTMVTTVNEALMAEQAGCDAIVAQGSDAGGHRGTFDLTEHPMGANIGTFSLVPQIVDQVKIPVIAAGGVMDGRGLVASLVLGAQGVQMGTRFLTALESGAHEVYKQALLESTEESTVITQAFSGRPARGIRNAFIRRWDATALEPLPFPVQNTVTRDIRNAANRQNNPDYMSLWAGQGTRRLTSGQRAKAIVYETIQEALSLCGSSEITDPHE</sequence>
<dbReference type="RefSeq" id="WP_063480334.1">
    <property type="nucleotide sequence ID" value="NZ_CP147845.1"/>
</dbReference>
<evidence type="ECO:0000313" key="14">
    <source>
        <dbReference type="Proteomes" id="UP000076796"/>
    </source>
</evidence>
<dbReference type="Pfam" id="PF03060">
    <property type="entry name" value="NMO"/>
    <property type="match status" value="1"/>
</dbReference>
<evidence type="ECO:0000256" key="10">
    <source>
        <dbReference type="ARBA" id="ARBA00023033"/>
    </source>
</evidence>
<reference evidence="13" key="1">
    <citation type="journal article" date="2016" name="Genome Announc.">
        <title>Draft genomes of two strains of Paenibacillus glucanolyticus with capability to degrade lignocellulose.</title>
        <authorList>
            <person name="Mathews S.L."/>
            <person name="Pawlak J."/>
            <person name="Grunden A.M."/>
        </authorList>
    </citation>
    <scope>NUCLEOTIDE SEQUENCE [LARGE SCALE GENOMIC DNA]</scope>
    <source>
        <strain evidence="13">SLM1</strain>
    </source>
</reference>
<keyword evidence="5" id="KW-0216">Detoxification</keyword>
<comment type="caution">
    <text evidence="13">The sequence shown here is derived from an EMBL/GenBank/DDBJ whole genome shotgun (WGS) entry which is preliminary data.</text>
</comment>
<dbReference type="SUPFAM" id="SSF51412">
    <property type="entry name" value="Inosine monophosphate dehydrogenase (IMPDH)"/>
    <property type="match status" value="1"/>
</dbReference>
<keyword evidence="14" id="KW-1185">Reference proteome</keyword>
<comment type="cofactor">
    <cofactor evidence="1">
        <name>FMN</name>
        <dbReference type="ChEBI" id="CHEBI:58210"/>
    </cofactor>
</comment>
<proteinExistence type="inferred from homology"/>
<dbReference type="PANTHER" id="PTHR42747:SF3">
    <property type="entry name" value="NITRONATE MONOOXYGENASE-RELATED"/>
    <property type="match status" value="1"/>
</dbReference>
<evidence type="ECO:0000256" key="3">
    <source>
        <dbReference type="ARBA" id="ARBA00009881"/>
    </source>
</evidence>
<comment type="function">
    <text evidence="2">Nitronate monooxygenase that uses molecular oxygen to catalyze the oxidative denitrification of alkyl nitronates. Acts on propionate 3-nitronate (P3N), the presumed physiological substrate. Probably functions in the detoxification of P3N, a metabolic poison produced by plants and fungi as a defense mechanism.</text>
</comment>
<dbReference type="GO" id="GO:0009636">
    <property type="term" value="P:response to toxic substance"/>
    <property type="evidence" value="ECO:0007669"/>
    <property type="project" value="UniProtKB-KW"/>
</dbReference>
<evidence type="ECO:0000256" key="4">
    <source>
        <dbReference type="ARBA" id="ARBA00013457"/>
    </source>
</evidence>
<keyword evidence="7" id="KW-0288">FMN</keyword>
<evidence type="ECO:0000256" key="6">
    <source>
        <dbReference type="ARBA" id="ARBA00022630"/>
    </source>
</evidence>
<dbReference type="InterPro" id="IPR013785">
    <property type="entry name" value="Aldolase_TIM"/>
</dbReference>
<dbReference type="FunFam" id="3.20.20.70:FF:000154">
    <property type="entry name" value="Probable nitronate monooxygenase"/>
    <property type="match status" value="1"/>
</dbReference>
<organism evidence="13 14">
    <name type="scientific">Paenibacillus glucanolyticus</name>
    <dbReference type="NCBI Taxonomy" id="59843"/>
    <lineage>
        <taxon>Bacteria</taxon>
        <taxon>Bacillati</taxon>
        <taxon>Bacillota</taxon>
        <taxon>Bacilli</taxon>
        <taxon>Bacillales</taxon>
        <taxon>Paenibacillaceae</taxon>
        <taxon>Paenibacillus</taxon>
    </lineage>
</organism>
<keyword evidence="10 13" id="KW-0503">Monooxygenase</keyword>
<dbReference type="AlphaFoldDB" id="A0A163FB32"/>
<protein>
    <recommendedName>
        <fullName evidence="4">Probable nitronate monooxygenase</fullName>
    </recommendedName>
    <alternativeName>
        <fullName evidence="11">Propionate 3-nitronate monooxygenase</fullName>
    </alternativeName>
</protein>
<dbReference type="OrthoDB" id="9778912at2"/>
<keyword evidence="6" id="KW-0285">Flavoprotein</keyword>
<evidence type="ECO:0000256" key="8">
    <source>
        <dbReference type="ARBA" id="ARBA00022741"/>
    </source>
</evidence>
<dbReference type="GO" id="GO:0018580">
    <property type="term" value="F:nitronate monooxygenase activity"/>
    <property type="evidence" value="ECO:0007669"/>
    <property type="project" value="InterPro"/>
</dbReference>
<evidence type="ECO:0000256" key="1">
    <source>
        <dbReference type="ARBA" id="ARBA00001917"/>
    </source>
</evidence>
<accession>A0A163FB32</accession>